<evidence type="ECO:0000259" key="7">
    <source>
        <dbReference type="PROSITE" id="PS51208"/>
    </source>
</evidence>
<feature type="domain" description="Autotransporter" evidence="7">
    <location>
        <begin position="647"/>
        <end position="919"/>
    </location>
</feature>
<dbReference type="InterPro" id="IPR000209">
    <property type="entry name" value="Peptidase_S8/S53_dom"/>
</dbReference>
<evidence type="ECO:0000313" key="9">
    <source>
        <dbReference type="Proteomes" id="UP000238563"/>
    </source>
</evidence>
<dbReference type="SMART" id="SM00869">
    <property type="entry name" value="Autotransporter"/>
    <property type="match status" value="1"/>
</dbReference>
<evidence type="ECO:0000256" key="1">
    <source>
        <dbReference type="ARBA" id="ARBA00022670"/>
    </source>
</evidence>
<feature type="signal peptide" evidence="6">
    <location>
        <begin position="1"/>
        <end position="26"/>
    </location>
</feature>
<dbReference type="EMBL" id="PVBT01000008">
    <property type="protein sequence ID" value="PRD50049.1"/>
    <property type="molecule type" value="Genomic_DNA"/>
</dbReference>
<dbReference type="GO" id="GO:0016485">
    <property type="term" value="P:protein processing"/>
    <property type="evidence" value="ECO:0007669"/>
    <property type="project" value="TreeGrafter"/>
</dbReference>
<dbReference type="PROSITE" id="PS00136">
    <property type="entry name" value="SUBTILASE_ASP"/>
    <property type="match status" value="1"/>
</dbReference>
<feature type="active site" description="Charge relay system" evidence="5">
    <location>
        <position position="73"/>
    </location>
</feature>
<dbReference type="InterPro" id="IPR036852">
    <property type="entry name" value="Peptidase_S8/S53_dom_sf"/>
</dbReference>
<dbReference type="RefSeq" id="WP_105736871.1">
    <property type="nucleotide sequence ID" value="NZ_PVBT01000008.1"/>
</dbReference>
<dbReference type="CDD" id="cd04848">
    <property type="entry name" value="Peptidases_S8_Autotransporter_serine_protease_like"/>
    <property type="match status" value="1"/>
</dbReference>
<dbReference type="InterPro" id="IPR005546">
    <property type="entry name" value="Autotransporte_beta"/>
</dbReference>
<dbReference type="PANTHER" id="PTHR42884">
    <property type="entry name" value="PROPROTEIN CONVERTASE SUBTILISIN/KEXIN-RELATED"/>
    <property type="match status" value="1"/>
</dbReference>
<comment type="similarity">
    <text evidence="5">Belongs to the peptidase S8 family.</text>
</comment>
<dbReference type="InterPro" id="IPR013425">
    <property type="entry name" value="Autotrns_rpt"/>
</dbReference>
<dbReference type="GO" id="GO:0005886">
    <property type="term" value="C:plasma membrane"/>
    <property type="evidence" value="ECO:0007669"/>
    <property type="project" value="TreeGrafter"/>
</dbReference>
<dbReference type="GO" id="GO:0019867">
    <property type="term" value="C:outer membrane"/>
    <property type="evidence" value="ECO:0007669"/>
    <property type="project" value="InterPro"/>
</dbReference>
<dbReference type="NCBIfam" id="TIGR01414">
    <property type="entry name" value="autotrans_barl"/>
    <property type="match status" value="1"/>
</dbReference>
<dbReference type="InterPro" id="IPR036709">
    <property type="entry name" value="Autotransporte_beta_dom_sf"/>
</dbReference>
<evidence type="ECO:0000256" key="5">
    <source>
        <dbReference type="PROSITE-ProRule" id="PRU01240"/>
    </source>
</evidence>
<protein>
    <recommendedName>
        <fullName evidence="7">Autotransporter domain-containing protein</fullName>
    </recommendedName>
</protein>
<dbReference type="GO" id="GO:0004252">
    <property type="term" value="F:serine-type endopeptidase activity"/>
    <property type="evidence" value="ECO:0007669"/>
    <property type="project" value="UniProtKB-UniRule"/>
</dbReference>
<reference evidence="8 9" key="1">
    <citation type="submission" date="2018-02" db="EMBL/GenBank/DDBJ databases">
        <title>The draft genome of Phyllobacterium myrsinacearum DSM5892.</title>
        <authorList>
            <person name="Li L."/>
            <person name="Liu L."/>
            <person name="Zhang X."/>
            <person name="Wang T."/>
        </authorList>
    </citation>
    <scope>NUCLEOTIDE SEQUENCE [LARGE SCALE GENOMIC DNA]</scope>
    <source>
        <strain evidence="8 9">DSM 5892</strain>
    </source>
</reference>
<dbReference type="InterPro" id="IPR015500">
    <property type="entry name" value="Peptidase_S8_subtilisin-rel"/>
</dbReference>
<dbReference type="SUPFAM" id="SSF52743">
    <property type="entry name" value="Subtilisin-like"/>
    <property type="match status" value="1"/>
</dbReference>
<feature type="active site" description="Charge relay system" evidence="5">
    <location>
        <position position="108"/>
    </location>
</feature>
<feature type="chain" id="PRO_5015413486" description="Autotransporter domain-containing protein" evidence="6">
    <location>
        <begin position="27"/>
        <end position="919"/>
    </location>
</feature>
<proteinExistence type="inferred from homology"/>
<dbReference type="NCBIfam" id="TIGR02601">
    <property type="entry name" value="autotrns_rpt"/>
    <property type="match status" value="1"/>
</dbReference>
<dbReference type="SUPFAM" id="SSF103515">
    <property type="entry name" value="Autotransporter"/>
    <property type="match status" value="1"/>
</dbReference>
<dbReference type="PANTHER" id="PTHR42884:SF14">
    <property type="entry name" value="NEUROENDOCRINE CONVERTASE 1"/>
    <property type="match status" value="1"/>
</dbReference>
<dbReference type="InterPro" id="IPR023828">
    <property type="entry name" value="Peptidase_S8_Ser-AS"/>
</dbReference>
<accession>A0A2S9JB53</accession>
<evidence type="ECO:0000313" key="8">
    <source>
        <dbReference type="EMBL" id="PRD50049.1"/>
    </source>
</evidence>
<dbReference type="InterPro" id="IPR023827">
    <property type="entry name" value="Peptidase_S8_Asp-AS"/>
</dbReference>
<dbReference type="Pfam" id="PF03797">
    <property type="entry name" value="Autotransporter"/>
    <property type="match status" value="1"/>
</dbReference>
<evidence type="ECO:0000256" key="6">
    <source>
        <dbReference type="SAM" id="SignalP"/>
    </source>
</evidence>
<dbReference type="PROSITE" id="PS51208">
    <property type="entry name" value="AUTOTRANSPORTER"/>
    <property type="match status" value="1"/>
</dbReference>
<dbReference type="InterPro" id="IPR006315">
    <property type="entry name" value="OM_autotransptr_brl_dom"/>
</dbReference>
<sequence>MKLASKCRQHVAVLFLSVCFSGTAFAQTAGDPTDPETWRTPEYKAQFWLDYILANYAYAMGVDGSGVKVGVIDSGFARDHPEFAGRYDEGITVQPDKPWYVDSSSVTHGSAVAGVIAANRDGKGMHGVAPGATIVAVNAEEEDGYIDTKAAIAGIYGLVSRNVHIINNSYGLEAAITDYAPDVISSRYKAEIAAYRHAVANDTLLIWGTGNDSRSQPSMNAGLPYLIPELERGWLAVTGYDYEYGNQCGVAKNWCLAAPADAVMTVDGRGGYQEISGTSFAAPHVAGAAALVKQMFPYMTMDQVRQVLLGTAFDIGAPGVDDVYGYGLLDAGRAVLGPGKFDWGDFNVKFDGGQSRWFNDITGAGGLVKSGDGALLMFGDSTYAGKTRIDGGTLALAGSIASDTLVGRGGALSGDGIIYGNVDNQGIVYGGWGGAGGTLTIDGNYHQSVDASMRVKIGAAEGTSRVDVTGAAQLDGGTVDAFLNPGTFRGDARYTILASGGLTGTFGRVQADYAFLDLTLGYDATNVYLSVLRNKTAFADIGTTKNQRLVGAAVESLGGLVLSGTAGTDNPAASIYDLIIGANAHDARTIFDSLSGEIHSSVKSAMLDESRFARDVISTRLRAASGDGAPASMPLLAYGPGGQIPAAPDASSAVWGQAYGSWGHLSGDANAVKLERSSGGFYMGADGEFGQSWRAGFAGGYGSSTLDAPARASSASVDSYTIAAYAGTKADALALRFGAAHTWHKVETSRSTAFGASAADYDARTVQVFGEAGYAFHYNRVALEPFANLAYVNLHTGNIGESGTAGLKSRSDNDDNVFTTLGLRARTDIPVGDAAKLTVRGMLGWQHAFGDMSPGTTATLAGGAPFQVEGSPLARDALIAEAGLDFSVTKTVTLGVSYTGQMSSAVQAHGVRGDLSWRF</sequence>
<dbReference type="OrthoDB" id="9804931at2"/>
<dbReference type="Gene3D" id="2.40.128.130">
    <property type="entry name" value="Autotransporter beta-domain"/>
    <property type="match status" value="1"/>
</dbReference>
<dbReference type="Pfam" id="PF00082">
    <property type="entry name" value="Peptidase_S8"/>
    <property type="match status" value="1"/>
</dbReference>
<dbReference type="PROSITE" id="PS00137">
    <property type="entry name" value="SUBTILASE_HIS"/>
    <property type="match status" value="1"/>
</dbReference>
<keyword evidence="9" id="KW-1185">Reference proteome</keyword>
<evidence type="ECO:0000256" key="2">
    <source>
        <dbReference type="ARBA" id="ARBA00022729"/>
    </source>
</evidence>
<evidence type="ECO:0000256" key="4">
    <source>
        <dbReference type="ARBA" id="ARBA00022825"/>
    </source>
</evidence>
<organism evidence="8 9">
    <name type="scientific">Phyllobacterium myrsinacearum</name>
    <dbReference type="NCBI Taxonomy" id="28101"/>
    <lineage>
        <taxon>Bacteria</taxon>
        <taxon>Pseudomonadati</taxon>
        <taxon>Pseudomonadota</taxon>
        <taxon>Alphaproteobacteria</taxon>
        <taxon>Hyphomicrobiales</taxon>
        <taxon>Phyllobacteriaceae</taxon>
        <taxon>Phyllobacterium</taxon>
    </lineage>
</organism>
<dbReference type="AlphaFoldDB" id="A0A2S9JB53"/>
<dbReference type="PRINTS" id="PR00723">
    <property type="entry name" value="SUBTILISIN"/>
</dbReference>
<comment type="caution">
    <text evidence="8">The sequence shown here is derived from an EMBL/GenBank/DDBJ whole genome shotgun (WGS) entry which is preliminary data.</text>
</comment>
<name>A0A2S9JB53_9HYPH</name>
<keyword evidence="1 5" id="KW-0645">Protease</keyword>
<evidence type="ECO:0000256" key="3">
    <source>
        <dbReference type="ARBA" id="ARBA00022801"/>
    </source>
</evidence>
<dbReference type="Proteomes" id="UP000238563">
    <property type="component" value="Unassembled WGS sequence"/>
</dbReference>
<dbReference type="InterPro" id="IPR022398">
    <property type="entry name" value="Peptidase_S8_His-AS"/>
</dbReference>
<gene>
    <name evidence="8" type="ORF">C5750_22195</name>
</gene>
<dbReference type="Pfam" id="PF12951">
    <property type="entry name" value="PATR"/>
    <property type="match status" value="1"/>
</dbReference>
<keyword evidence="3 5" id="KW-0378">Hydrolase</keyword>
<keyword evidence="4 5" id="KW-0720">Serine protease</keyword>
<keyword evidence="2 6" id="KW-0732">Signal</keyword>
<dbReference type="InterPro" id="IPR034061">
    <property type="entry name" value="Peptidases_S8_Autotransporter"/>
</dbReference>
<dbReference type="PROSITE" id="PS00138">
    <property type="entry name" value="SUBTILASE_SER"/>
    <property type="match status" value="1"/>
</dbReference>
<feature type="active site" description="Charge relay system" evidence="5">
    <location>
        <position position="279"/>
    </location>
</feature>
<dbReference type="Gene3D" id="3.40.50.200">
    <property type="entry name" value="Peptidase S8/S53 domain"/>
    <property type="match status" value="1"/>
</dbReference>
<dbReference type="PROSITE" id="PS51892">
    <property type="entry name" value="SUBTILASE"/>
    <property type="match status" value="1"/>
</dbReference>